<proteinExistence type="predicted"/>
<dbReference type="AlphaFoldDB" id="A0A974A4F5"/>
<protein>
    <submittedName>
        <fullName evidence="2">Uncharacterized protein</fullName>
    </submittedName>
</protein>
<name>A0A974A4F5_9BRAD</name>
<accession>A0A974A4F5</accession>
<dbReference type="EMBL" id="JAAOLE020000001">
    <property type="protein sequence ID" value="NVI48195.1"/>
    <property type="molecule type" value="Genomic_DNA"/>
</dbReference>
<evidence type="ECO:0000313" key="2">
    <source>
        <dbReference type="EMBL" id="NVI48195.1"/>
    </source>
</evidence>
<evidence type="ECO:0000256" key="1">
    <source>
        <dbReference type="SAM" id="Phobius"/>
    </source>
</evidence>
<reference evidence="2" key="1">
    <citation type="submission" date="2020-06" db="EMBL/GenBank/DDBJ databases">
        <title>Whole Genome Sequence of Bradyrhizobium sp. Strain 1S1.</title>
        <authorList>
            <person name="Bromfield E.S.P."/>
            <person name="Cloutier S."/>
        </authorList>
    </citation>
    <scope>NUCLEOTIDE SEQUENCE [LARGE SCALE GENOMIC DNA]</scope>
    <source>
        <strain evidence="2">1S1</strain>
    </source>
</reference>
<keyword evidence="1" id="KW-0812">Transmembrane</keyword>
<feature type="transmembrane region" description="Helical" evidence="1">
    <location>
        <begin position="6"/>
        <end position="25"/>
    </location>
</feature>
<gene>
    <name evidence="2" type="ORF">HAP48_035820</name>
</gene>
<keyword evidence="1" id="KW-0472">Membrane</keyword>
<dbReference type="RefSeq" id="WP_156928958.1">
    <property type="nucleotide sequence ID" value="NZ_CP088285.1"/>
</dbReference>
<organism evidence="2">
    <name type="scientific">Bradyrhizobium septentrionale</name>
    <dbReference type="NCBI Taxonomy" id="1404411"/>
    <lineage>
        <taxon>Bacteria</taxon>
        <taxon>Pseudomonadati</taxon>
        <taxon>Pseudomonadota</taxon>
        <taxon>Alphaproteobacteria</taxon>
        <taxon>Hyphomicrobiales</taxon>
        <taxon>Nitrobacteraceae</taxon>
        <taxon>Bradyrhizobium</taxon>
    </lineage>
</organism>
<sequence>MHAALSLIAIWLLINALFFVVMTPVGKSARNARREAERTHSMFGGKH</sequence>
<keyword evidence="1" id="KW-1133">Transmembrane helix</keyword>
<comment type="caution">
    <text evidence="2">The sequence shown here is derived from an EMBL/GenBank/DDBJ whole genome shotgun (WGS) entry which is preliminary data.</text>
</comment>